<dbReference type="AlphaFoldDB" id="A0A1M6IVC0"/>
<reference evidence="2" key="1">
    <citation type="submission" date="2016-11" db="EMBL/GenBank/DDBJ databases">
        <authorList>
            <person name="Varghese N."/>
            <person name="Submissions S."/>
        </authorList>
    </citation>
    <scope>NUCLEOTIDE SEQUENCE [LARGE SCALE GENOMIC DNA]</scope>
    <source>
        <strain evidence="2">DSM 26349</strain>
    </source>
</reference>
<dbReference type="Pfam" id="PF21857">
    <property type="entry name" value="DUF6913"/>
    <property type="match status" value="1"/>
</dbReference>
<dbReference type="OrthoDB" id="1430532at2"/>
<gene>
    <name evidence="1" type="ORF">SAMN04487908_11551</name>
</gene>
<dbReference type="Proteomes" id="UP000184172">
    <property type="component" value="Unassembled WGS sequence"/>
</dbReference>
<organism evidence="1 2">
    <name type="scientific">Aequorivita viscosa</name>
    <dbReference type="NCBI Taxonomy" id="797419"/>
    <lineage>
        <taxon>Bacteria</taxon>
        <taxon>Pseudomonadati</taxon>
        <taxon>Bacteroidota</taxon>
        <taxon>Flavobacteriia</taxon>
        <taxon>Flavobacteriales</taxon>
        <taxon>Flavobacteriaceae</taxon>
        <taxon>Aequorivita</taxon>
    </lineage>
</organism>
<dbReference type="InterPro" id="IPR054207">
    <property type="entry name" value="DUF6913"/>
</dbReference>
<name>A0A1M6IVC0_9FLAO</name>
<sequence length="171" mass="20352">MLKKFKLYFLKKQTDKNLLQRDVSQRNTSLKYMGFLIDETFFNDFEKLFKFGTELGLQRKDIKQFTFLETKKKVPSLRENQISNKEFNWKGEIQNEEAKEFLNFPFDAIIGLYKGKHDYLDAMMAQSKAKFKIGFNNADDRLYDLLLTIDLKNPETFKSEVGKYLKILKKI</sequence>
<keyword evidence="2" id="KW-1185">Reference proteome</keyword>
<evidence type="ECO:0000313" key="2">
    <source>
        <dbReference type="Proteomes" id="UP000184172"/>
    </source>
</evidence>
<dbReference type="EMBL" id="FQYV01000015">
    <property type="protein sequence ID" value="SHJ38269.1"/>
    <property type="molecule type" value="Genomic_DNA"/>
</dbReference>
<protein>
    <submittedName>
        <fullName evidence="1">Uncharacterized protein</fullName>
    </submittedName>
</protein>
<proteinExistence type="predicted"/>
<evidence type="ECO:0000313" key="1">
    <source>
        <dbReference type="EMBL" id="SHJ38269.1"/>
    </source>
</evidence>
<dbReference type="RefSeq" id="WP_073218841.1">
    <property type="nucleotide sequence ID" value="NZ_FNNS01000018.1"/>
</dbReference>
<dbReference type="STRING" id="797419.SAMN05216556_11852"/>
<accession>A0A1M6IVC0</accession>